<dbReference type="KEGG" id="ttn:TTX_0203"/>
<feature type="transmembrane region" description="Helical" evidence="1">
    <location>
        <begin position="74"/>
        <end position="97"/>
    </location>
</feature>
<sequence length="158" mass="17060">MNYCIEYFYYLQSTFKIFKTRRSGLTMEVLFLILSILGTTAILITRDNVLAAFSLLGIGIAVAGYAAAMGLPALFLLVALAYIASALVLVIVAAAAISEDKVKTRLTPYAALPLLLLFALLLPEGPTLKAALPDSQVLYPSAAFILFMLLIAVELARR</sequence>
<protein>
    <submittedName>
        <fullName evidence="2">Uncharacterized protein</fullName>
    </submittedName>
</protein>
<keyword evidence="1" id="KW-1133">Transmembrane helix</keyword>
<keyword evidence="1" id="KW-0472">Membrane</keyword>
<accession>G4RMT8</accession>
<dbReference type="STRING" id="768679.TTX_0203"/>
<feature type="transmembrane region" description="Helical" evidence="1">
    <location>
        <begin position="137"/>
        <end position="156"/>
    </location>
</feature>
<name>G4RMT8_THETK</name>
<evidence type="ECO:0000256" key="1">
    <source>
        <dbReference type="SAM" id="Phobius"/>
    </source>
</evidence>
<feature type="transmembrane region" description="Helical" evidence="1">
    <location>
        <begin position="49"/>
        <end position="68"/>
    </location>
</feature>
<keyword evidence="3" id="KW-1185">Reference proteome</keyword>
<proteinExistence type="predicted"/>
<dbReference type="Proteomes" id="UP000002654">
    <property type="component" value="Chromosome"/>
</dbReference>
<dbReference type="HOGENOM" id="CLU_1801804_0_0_2"/>
<reference evidence="2 3" key="1">
    <citation type="journal article" date="2011" name="PLoS ONE">
        <title>The complete genome sequence of Thermoproteus tenax: a physiologically versatile member of the Crenarchaeota.</title>
        <authorList>
            <person name="Siebers B."/>
            <person name="Zaparty M."/>
            <person name="Raddatz G."/>
            <person name="Tjaden B."/>
            <person name="Albers S.V."/>
            <person name="Bell S.D."/>
            <person name="Blombach F."/>
            <person name="Kletzin A."/>
            <person name="Kyrpides N."/>
            <person name="Lanz C."/>
            <person name="Plagens A."/>
            <person name="Rampp M."/>
            <person name="Rosinus A."/>
            <person name="von Jan M."/>
            <person name="Makarova K.S."/>
            <person name="Klenk H.P."/>
            <person name="Schuster S.C."/>
            <person name="Hensel R."/>
        </authorList>
    </citation>
    <scope>NUCLEOTIDE SEQUENCE [LARGE SCALE GENOMIC DNA]</scope>
    <source>
        <strain evidence="3">ATCC 35583 / DSM 2078 / JCM 9277 / NBRC 100435 / Kra 1</strain>
    </source>
</reference>
<dbReference type="AlphaFoldDB" id="G4RMT8"/>
<keyword evidence="1" id="KW-0812">Transmembrane</keyword>
<gene>
    <name evidence="2" type="primary">fqoJ/nuoJ</name>
    <name evidence="2" type="ordered locus">TTX_0203</name>
</gene>
<dbReference type="eggNOG" id="arCOG08081">
    <property type="taxonomic scope" value="Archaea"/>
</dbReference>
<evidence type="ECO:0000313" key="3">
    <source>
        <dbReference type="Proteomes" id="UP000002654"/>
    </source>
</evidence>
<organism evidence="2 3">
    <name type="scientific">Thermoproteus tenax (strain ATCC 35583 / DSM 2078 / JCM 9277 / NBRC 100435 / Kra 1)</name>
    <dbReference type="NCBI Taxonomy" id="768679"/>
    <lineage>
        <taxon>Archaea</taxon>
        <taxon>Thermoproteota</taxon>
        <taxon>Thermoprotei</taxon>
        <taxon>Thermoproteales</taxon>
        <taxon>Thermoproteaceae</taxon>
        <taxon>Thermoproteus</taxon>
    </lineage>
</organism>
<dbReference type="PaxDb" id="768679-TTX_0203"/>
<keyword evidence="2" id="KW-0560">Oxidoreductase</keyword>
<evidence type="ECO:0000313" key="2">
    <source>
        <dbReference type="EMBL" id="CCC80882.1"/>
    </source>
</evidence>
<feature type="transmembrane region" description="Helical" evidence="1">
    <location>
        <begin position="109"/>
        <end position="125"/>
    </location>
</feature>
<dbReference type="EMBL" id="FN869859">
    <property type="protein sequence ID" value="CCC80882.1"/>
    <property type="molecule type" value="Genomic_DNA"/>
</dbReference>
<dbReference type="GO" id="GO:0016491">
    <property type="term" value="F:oxidoreductase activity"/>
    <property type="evidence" value="ECO:0007669"/>
    <property type="project" value="UniProtKB-KW"/>
</dbReference>
<feature type="transmembrane region" description="Helical" evidence="1">
    <location>
        <begin position="25"/>
        <end position="44"/>
    </location>
</feature>
<dbReference type="PATRIC" id="fig|768679.9.peg.212"/>